<evidence type="ECO:0000313" key="2">
    <source>
        <dbReference type="EMBL" id="EEF42699.1"/>
    </source>
</evidence>
<sequence length="337" mass="39493">MANKQDKEKLYDKPHPSSQPNKSSEQNTWLMPAKKRKFLHSGSGSGRDTSNADSTRYKNPKRRIQITSGNQNTDTEGLKKGETILNLKALINEHVIGSCKIEDLEEKTKKLMSSDENIQGLETRMHALLHEFKKDKNEKKKDEAMRLGFRLSGLLSKIMYLKRNDEDMIKKFQVLKNSLQWVSEGTKSDEIQRYLDFLKFFDEKIWKKQKPKNKQELTKGRTARRKEAGPHQGREQENIDGQILLLLNEIFRLELFWMHQELLNSEMPRKDALPSLEAELQKCKKKIIEMEPVLNRLLAPPVDELNMMMEDKETEVINLMRCKLWNQLKKSRKAKKD</sequence>
<proteinExistence type="predicted"/>
<evidence type="ECO:0000313" key="3">
    <source>
        <dbReference type="Proteomes" id="UP000008311"/>
    </source>
</evidence>
<keyword evidence="3" id="KW-1185">Reference proteome</keyword>
<feature type="region of interest" description="Disordered" evidence="1">
    <location>
        <begin position="211"/>
        <end position="235"/>
    </location>
</feature>
<feature type="compositionally biased region" description="Polar residues" evidence="1">
    <location>
        <begin position="16"/>
        <end position="29"/>
    </location>
</feature>
<name>B9S157_RICCO</name>
<dbReference type="Proteomes" id="UP000008311">
    <property type="component" value="Unassembled WGS sequence"/>
</dbReference>
<dbReference type="EMBL" id="EQ973842">
    <property type="protein sequence ID" value="EEF42699.1"/>
    <property type="molecule type" value="Genomic_DNA"/>
</dbReference>
<feature type="compositionally biased region" description="Basic and acidic residues" evidence="1">
    <location>
        <begin position="1"/>
        <end position="15"/>
    </location>
</feature>
<feature type="compositionally biased region" description="Polar residues" evidence="1">
    <location>
        <begin position="65"/>
        <end position="75"/>
    </location>
</feature>
<feature type="region of interest" description="Disordered" evidence="1">
    <location>
        <begin position="1"/>
        <end position="77"/>
    </location>
</feature>
<reference evidence="3" key="1">
    <citation type="journal article" date="2010" name="Nat. Biotechnol.">
        <title>Draft genome sequence of the oilseed species Ricinus communis.</title>
        <authorList>
            <person name="Chan A.P."/>
            <person name="Crabtree J."/>
            <person name="Zhao Q."/>
            <person name="Lorenzi H."/>
            <person name="Orvis J."/>
            <person name="Puiu D."/>
            <person name="Melake-Berhan A."/>
            <person name="Jones K.M."/>
            <person name="Redman J."/>
            <person name="Chen G."/>
            <person name="Cahoon E.B."/>
            <person name="Gedil M."/>
            <person name="Stanke M."/>
            <person name="Haas B.J."/>
            <person name="Wortman J.R."/>
            <person name="Fraser-Liggett C.M."/>
            <person name="Ravel J."/>
            <person name="Rabinowicz P.D."/>
        </authorList>
    </citation>
    <scope>NUCLEOTIDE SEQUENCE [LARGE SCALE GENOMIC DNA]</scope>
    <source>
        <strain evidence="3">cv. Hale</strain>
    </source>
</reference>
<organism evidence="2 3">
    <name type="scientific">Ricinus communis</name>
    <name type="common">Castor bean</name>
    <dbReference type="NCBI Taxonomy" id="3988"/>
    <lineage>
        <taxon>Eukaryota</taxon>
        <taxon>Viridiplantae</taxon>
        <taxon>Streptophyta</taxon>
        <taxon>Embryophyta</taxon>
        <taxon>Tracheophyta</taxon>
        <taxon>Spermatophyta</taxon>
        <taxon>Magnoliopsida</taxon>
        <taxon>eudicotyledons</taxon>
        <taxon>Gunneridae</taxon>
        <taxon>Pentapetalae</taxon>
        <taxon>rosids</taxon>
        <taxon>fabids</taxon>
        <taxon>Malpighiales</taxon>
        <taxon>Euphorbiaceae</taxon>
        <taxon>Acalyphoideae</taxon>
        <taxon>Acalypheae</taxon>
        <taxon>Ricinus</taxon>
    </lineage>
</organism>
<gene>
    <name evidence="2" type="ORF">RCOM_0634110</name>
</gene>
<feature type="compositionally biased region" description="Basic and acidic residues" evidence="1">
    <location>
        <begin position="213"/>
        <end position="235"/>
    </location>
</feature>
<accession>B9S157</accession>
<protein>
    <submittedName>
        <fullName evidence="2">Uncharacterized protein</fullName>
    </submittedName>
</protein>
<dbReference type="AlphaFoldDB" id="B9S157"/>
<evidence type="ECO:0000256" key="1">
    <source>
        <dbReference type="SAM" id="MobiDB-lite"/>
    </source>
</evidence>
<dbReference type="InParanoid" id="B9S157"/>